<reference evidence="2 3" key="1">
    <citation type="submission" date="2020-08" db="EMBL/GenBank/DDBJ databases">
        <title>Genomic Encyclopedia of Type Strains, Phase IV (KMG-IV): sequencing the most valuable type-strain genomes for metagenomic binning, comparative biology and taxonomic classification.</title>
        <authorList>
            <person name="Goeker M."/>
        </authorList>
    </citation>
    <scope>NUCLEOTIDE SEQUENCE [LARGE SCALE GENOMIC DNA]</scope>
    <source>
        <strain evidence="2 3">DSM 24448</strain>
    </source>
</reference>
<evidence type="ECO:0000313" key="3">
    <source>
        <dbReference type="Proteomes" id="UP000548978"/>
    </source>
</evidence>
<keyword evidence="3" id="KW-1185">Reference proteome</keyword>
<protein>
    <submittedName>
        <fullName evidence="2">Uncharacterized protein</fullName>
    </submittedName>
</protein>
<dbReference type="EMBL" id="JACIJB010000002">
    <property type="protein sequence ID" value="MBB5660190.1"/>
    <property type="molecule type" value="Genomic_DNA"/>
</dbReference>
<comment type="caution">
    <text evidence="2">The sequence shown here is derived from an EMBL/GenBank/DDBJ whole genome shotgun (WGS) entry which is preliminary data.</text>
</comment>
<evidence type="ECO:0000313" key="2">
    <source>
        <dbReference type="EMBL" id="MBB5660190.1"/>
    </source>
</evidence>
<gene>
    <name evidence="2" type="ORF">FHS65_000930</name>
</gene>
<dbReference type="OrthoDB" id="7201431at2"/>
<feature type="signal peptide" evidence="1">
    <location>
        <begin position="1"/>
        <end position="19"/>
    </location>
</feature>
<proteinExistence type="predicted"/>
<feature type="chain" id="PRO_5031369297" evidence="1">
    <location>
        <begin position="20"/>
        <end position="246"/>
    </location>
</feature>
<dbReference type="AlphaFoldDB" id="A0A7W9E7Z9"/>
<name>A0A7W9E7Z9_9CAUL</name>
<dbReference type="Proteomes" id="UP000548978">
    <property type="component" value="Unassembled WGS sequence"/>
</dbReference>
<evidence type="ECO:0000256" key="1">
    <source>
        <dbReference type="SAM" id="SignalP"/>
    </source>
</evidence>
<organism evidence="2 3">
    <name type="scientific">Brevundimonas halotolerans</name>
    <dbReference type="NCBI Taxonomy" id="69670"/>
    <lineage>
        <taxon>Bacteria</taxon>
        <taxon>Pseudomonadati</taxon>
        <taxon>Pseudomonadota</taxon>
        <taxon>Alphaproteobacteria</taxon>
        <taxon>Caulobacterales</taxon>
        <taxon>Caulobacteraceae</taxon>
        <taxon>Brevundimonas</taxon>
    </lineage>
</organism>
<dbReference type="RefSeq" id="WP_123287650.1">
    <property type="nucleotide sequence ID" value="NZ_JACIJB010000002.1"/>
</dbReference>
<keyword evidence="1" id="KW-0732">Signal</keyword>
<accession>A0A7W9E7Z9</accession>
<sequence>MKAVAGALIAALAAGPVLAQQPEAWTAQTADDLTLAYAVFPEGIAVIARCQAGTPELLIQGLQIRMPTIEVAARFGDGRVHWGAWMPSENGRYLIAERPTQLMRGFVNTRTAMLQFGEGDGAVQFTVTPPADTSGMEGVLTACGQPLFHERDEAEPLRLSAGGDDFLREGRVIIPPRAARDRVSGWAYVTCMTAEGGRLTDCEAEAESPAGYGYGEASVRSLEESRIRGEVPPGRLVSIRLTTMVE</sequence>